<dbReference type="RefSeq" id="WP_029941192.1">
    <property type="nucleotide sequence ID" value="NZ_BSOO01000009.1"/>
</dbReference>
<name>A0ABQ5Z7F4_9SPHN</name>
<evidence type="ECO:0000313" key="1">
    <source>
        <dbReference type="EMBL" id="GLR47472.1"/>
    </source>
</evidence>
<organism evidence="1 2">
    <name type="scientific">Sphingomonas astaxanthinifaciens DSM 22298</name>
    <dbReference type="NCBI Taxonomy" id="1123267"/>
    <lineage>
        <taxon>Bacteria</taxon>
        <taxon>Pseudomonadati</taxon>
        <taxon>Pseudomonadota</taxon>
        <taxon>Alphaproteobacteria</taxon>
        <taxon>Sphingomonadales</taxon>
        <taxon>Sphingomonadaceae</taxon>
        <taxon>Sphingomonas</taxon>
    </lineage>
</organism>
<proteinExistence type="predicted"/>
<gene>
    <name evidence="1" type="ORF">GCM10007925_11840</name>
</gene>
<sequence length="158" mass="16953">MLNLLMLAAAVQAAPPAPPAATGQKVVSEVVVIRKDDKDAPKEKMRVEERKVVIIQGGKDGADAATHAEHMAHMHGDHAMIVAKCNDGTQVSSDATGEKDGKKTETRIMVCAKGENRLAALEQAQKRISENKDIPDNVRSNVLAQLSAEIARLKADKK</sequence>
<reference evidence="2" key="1">
    <citation type="journal article" date="2019" name="Int. J. Syst. Evol. Microbiol.">
        <title>The Global Catalogue of Microorganisms (GCM) 10K type strain sequencing project: providing services to taxonomists for standard genome sequencing and annotation.</title>
        <authorList>
            <consortium name="The Broad Institute Genomics Platform"/>
            <consortium name="The Broad Institute Genome Sequencing Center for Infectious Disease"/>
            <person name="Wu L."/>
            <person name="Ma J."/>
        </authorList>
    </citation>
    <scope>NUCLEOTIDE SEQUENCE [LARGE SCALE GENOMIC DNA]</scope>
    <source>
        <strain evidence="2">NBRC 102146</strain>
    </source>
</reference>
<comment type="caution">
    <text evidence="1">The sequence shown here is derived from an EMBL/GenBank/DDBJ whole genome shotgun (WGS) entry which is preliminary data.</text>
</comment>
<keyword evidence="2" id="KW-1185">Reference proteome</keyword>
<dbReference type="EMBL" id="BSOO01000009">
    <property type="protein sequence ID" value="GLR47472.1"/>
    <property type="molecule type" value="Genomic_DNA"/>
</dbReference>
<accession>A0ABQ5Z7F4</accession>
<protein>
    <submittedName>
        <fullName evidence="1">Uncharacterized protein</fullName>
    </submittedName>
</protein>
<dbReference type="Proteomes" id="UP001156703">
    <property type="component" value="Unassembled WGS sequence"/>
</dbReference>
<evidence type="ECO:0000313" key="2">
    <source>
        <dbReference type="Proteomes" id="UP001156703"/>
    </source>
</evidence>